<sequence>MKPVSWTVSIDFPSVIIIGSLWFISSEESRVNPETLSSLVMIDFNIMSLKQLHTGQLEILAPVRVAGGYARNVVDDVELFLPEVGGAESGLIDERGDGVEEYRV</sequence>
<protein>
    <submittedName>
        <fullName evidence="1">Uncharacterized protein</fullName>
    </submittedName>
</protein>
<comment type="caution">
    <text evidence="1">The sequence shown here is derived from an EMBL/GenBank/DDBJ whole genome shotgun (WGS) entry which is preliminary data.</text>
</comment>
<gene>
    <name evidence="1" type="ORF">EB796_000336</name>
</gene>
<name>A0A7J7KT69_BUGNE</name>
<reference evidence="1" key="1">
    <citation type="submission" date="2020-06" db="EMBL/GenBank/DDBJ databases">
        <title>Draft genome of Bugula neritina, a colonial animal packing powerful symbionts and potential medicines.</title>
        <authorList>
            <person name="Rayko M."/>
        </authorList>
    </citation>
    <scope>NUCLEOTIDE SEQUENCE [LARGE SCALE GENOMIC DNA]</scope>
    <source>
        <strain evidence="1">Kwan_BN1</strain>
    </source>
</reference>
<dbReference type="EMBL" id="VXIV02000055">
    <property type="protein sequence ID" value="KAF6041382.1"/>
    <property type="molecule type" value="Genomic_DNA"/>
</dbReference>
<keyword evidence="2" id="KW-1185">Reference proteome</keyword>
<dbReference type="Proteomes" id="UP000593567">
    <property type="component" value="Unassembled WGS sequence"/>
</dbReference>
<evidence type="ECO:0000313" key="2">
    <source>
        <dbReference type="Proteomes" id="UP000593567"/>
    </source>
</evidence>
<evidence type="ECO:0000313" key="1">
    <source>
        <dbReference type="EMBL" id="KAF6041382.1"/>
    </source>
</evidence>
<accession>A0A7J7KT69</accession>
<proteinExistence type="predicted"/>
<dbReference type="AlphaFoldDB" id="A0A7J7KT69"/>
<organism evidence="1 2">
    <name type="scientific">Bugula neritina</name>
    <name type="common">Brown bryozoan</name>
    <name type="synonym">Sertularia neritina</name>
    <dbReference type="NCBI Taxonomy" id="10212"/>
    <lineage>
        <taxon>Eukaryota</taxon>
        <taxon>Metazoa</taxon>
        <taxon>Spiralia</taxon>
        <taxon>Lophotrochozoa</taxon>
        <taxon>Bryozoa</taxon>
        <taxon>Gymnolaemata</taxon>
        <taxon>Cheilostomatida</taxon>
        <taxon>Flustrina</taxon>
        <taxon>Buguloidea</taxon>
        <taxon>Bugulidae</taxon>
        <taxon>Bugula</taxon>
    </lineage>
</organism>